<dbReference type="Gene3D" id="1.10.357.10">
    <property type="entry name" value="Tetracycline Repressor, domain 2"/>
    <property type="match status" value="1"/>
</dbReference>
<keyword evidence="1" id="KW-0805">Transcription regulation</keyword>
<evidence type="ECO:0000313" key="6">
    <source>
        <dbReference type="EMBL" id="GAN54618.1"/>
    </source>
</evidence>
<evidence type="ECO:0000256" key="1">
    <source>
        <dbReference type="ARBA" id="ARBA00023015"/>
    </source>
</evidence>
<name>A0A0D6MMU5_9PROT</name>
<dbReference type="InterPro" id="IPR009057">
    <property type="entry name" value="Homeodomain-like_sf"/>
</dbReference>
<gene>
    <name evidence="6" type="ORF">Tasa_027_003</name>
</gene>
<dbReference type="OrthoDB" id="8478851at2"/>
<dbReference type="EMBL" id="BALE01000027">
    <property type="protein sequence ID" value="GAN54618.1"/>
    <property type="molecule type" value="Genomic_DNA"/>
</dbReference>
<dbReference type="PROSITE" id="PS50977">
    <property type="entry name" value="HTH_TETR_2"/>
    <property type="match status" value="1"/>
</dbReference>
<dbReference type="InterPro" id="IPR001647">
    <property type="entry name" value="HTH_TetR"/>
</dbReference>
<dbReference type="InterPro" id="IPR036271">
    <property type="entry name" value="Tet_transcr_reg_TetR-rel_C_sf"/>
</dbReference>
<dbReference type="GO" id="GO:0003677">
    <property type="term" value="F:DNA binding"/>
    <property type="evidence" value="ECO:0007669"/>
    <property type="project" value="UniProtKB-UniRule"/>
</dbReference>
<feature type="domain" description="HTH tetR-type" evidence="5">
    <location>
        <begin position="17"/>
        <end position="77"/>
    </location>
</feature>
<protein>
    <submittedName>
        <fullName evidence="6">Transcription regulator</fullName>
    </submittedName>
</protein>
<evidence type="ECO:0000256" key="3">
    <source>
        <dbReference type="ARBA" id="ARBA00023163"/>
    </source>
</evidence>
<feature type="DNA-binding region" description="H-T-H motif" evidence="4">
    <location>
        <begin position="40"/>
        <end position="59"/>
    </location>
</feature>
<dbReference type="Proteomes" id="UP000032679">
    <property type="component" value="Unassembled WGS sequence"/>
</dbReference>
<keyword evidence="7" id="KW-1185">Reference proteome</keyword>
<keyword evidence="2 4" id="KW-0238">DNA-binding</keyword>
<dbReference type="Pfam" id="PF00440">
    <property type="entry name" value="TetR_N"/>
    <property type="match status" value="1"/>
</dbReference>
<reference evidence="6 7" key="1">
    <citation type="submission" date="2012-10" db="EMBL/GenBank/DDBJ databases">
        <title>Genome sequencing of Tanticharoenia sakaeratensis NBRC 103193.</title>
        <authorList>
            <person name="Azuma Y."/>
            <person name="Hadano H."/>
            <person name="Hirakawa H."/>
            <person name="Matsushita K."/>
        </authorList>
    </citation>
    <scope>NUCLEOTIDE SEQUENCE [LARGE SCALE GENOMIC DNA]</scope>
    <source>
        <strain evidence="6 7">NBRC 103193</strain>
    </source>
</reference>
<keyword evidence="3" id="KW-0804">Transcription</keyword>
<dbReference type="AlphaFoldDB" id="A0A0D6MMU5"/>
<dbReference type="SUPFAM" id="SSF48498">
    <property type="entry name" value="Tetracyclin repressor-like, C-terminal domain"/>
    <property type="match status" value="1"/>
</dbReference>
<dbReference type="RefSeq" id="WP_048849163.1">
    <property type="nucleotide sequence ID" value="NZ_BALE01000027.1"/>
</dbReference>
<evidence type="ECO:0000256" key="4">
    <source>
        <dbReference type="PROSITE-ProRule" id="PRU00335"/>
    </source>
</evidence>
<dbReference type="PANTHER" id="PTHR47506">
    <property type="entry name" value="TRANSCRIPTIONAL REGULATORY PROTEIN"/>
    <property type="match status" value="1"/>
</dbReference>
<dbReference type="InterPro" id="IPR054156">
    <property type="entry name" value="YxaF_TetR_C"/>
</dbReference>
<dbReference type="STRING" id="1231623.Tasa_027_003"/>
<evidence type="ECO:0000256" key="2">
    <source>
        <dbReference type="ARBA" id="ARBA00023125"/>
    </source>
</evidence>
<organism evidence="6 7">
    <name type="scientific">Tanticharoenia sakaeratensis NBRC 103193</name>
    <dbReference type="NCBI Taxonomy" id="1231623"/>
    <lineage>
        <taxon>Bacteria</taxon>
        <taxon>Pseudomonadati</taxon>
        <taxon>Pseudomonadota</taxon>
        <taxon>Alphaproteobacteria</taxon>
        <taxon>Acetobacterales</taxon>
        <taxon>Acetobacteraceae</taxon>
        <taxon>Tanticharoenia</taxon>
    </lineage>
</organism>
<dbReference type="SUPFAM" id="SSF46689">
    <property type="entry name" value="Homeodomain-like"/>
    <property type="match status" value="1"/>
</dbReference>
<proteinExistence type="predicted"/>
<evidence type="ECO:0000259" key="5">
    <source>
        <dbReference type="PROSITE" id="PS50977"/>
    </source>
</evidence>
<dbReference type="PANTHER" id="PTHR47506:SF1">
    <property type="entry name" value="HTH-TYPE TRANSCRIPTIONAL REGULATOR YJDC"/>
    <property type="match status" value="1"/>
</dbReference>
<evidence type="ECO:0000313" key="7">
    <source>
        <dbReference type="Proteomes" id="UP000032679"/>
    </source>
</evidence>
<dbReference type="Pfam" id="PF21993">
    <property type="entry name" value="TetR_C_13_2"/>
    <property type="match status" value="1"/>
</dbReference>
<accession>A0A0D6MMU5</accession>
<comment type="caution">
    <text evidence="6">The sequence shown here is derived from an EMBL/GenBank/DDBJ whole genome shotgun (WGS) entry which is preliminary data.</text>
</comment>
<sequence length="211" mass="22830">MTRERTIANRPLTPRGAVTKQRIIEAAAELIYLHGAENVSLDTVMDVTNTSKSQLYHYFANKQALIRDVIDLQTSRILAANASFLGALDSFVALRAWGDMIIAAFRASSGIGGCPIGSLASELSTQSEEARLQLRQSFSDWSNVIENGLRRMRQIGQLDSDTDVAAVAVAMVAAVQGGIILAKTSRETRPLELAIDMALAYVKRHASVVVG</sequence>
<dbReference type="PRINTS" id="PR00455">
    <property type="entry name" value="HTHTETR"/>
</dbReference>